<keyword evidence="2" id="KW-0472">Membrane</keyword>
<comment type="caution">
    <text evidence="3">The sequence shown here is derived from an EMBL/GenBank/DDBJ whole genome shotgun (WGS) entry which is preliminary data.</text>
</comment>
<dbReference type="Proteomes" id="UP000624709">
    <property type="component" value="Unassembled WGS sequence"/>
</dbReference>
<feature type="compositionally biased region" description="Low complexity" evidence="1">
    <location>
        <begin position="51"/>
        <end position="64"/>
    </location>
</feature>
<dbReference type="EMBL" id="BOMS01000181">
    <property type="protein sequence ID" value="GIE73594.1"/>
    <property type="molecule type" value="Genomic_DNA"/>
</dbReference>
<feature type="transmembrane region" description="Helical" evidence="2">
    <location>
        <begin position="117"/>
        <end position="137"/>
    </location>
</feature>
<evidence type="ECO:0000256" key="2">
    <source>
        <dbReference type="SAM" id="Phobius"/>
    </source>
</evidence>
<evidence type="ECO:0000313" key="4">
    <source>
        <dbReference type="Proteomes" id="UP000624709"/>
    </source>
</evidence>
<reference evidence="3 4" key="1">
    <citation type="submission" date="2021-01" db="EMBL/GenBank/DDBJ databases">
        <title>Whole genome shotgun sequence of Actinoplanes palleronii NBRC 14916.</title>
        <authorList>
            <person name="Komaki H."/>
            <person name="Tamura T."/>
        </authorList>
    </citation>
    <scope>NUCLEOTIDE SEQUENCE [LARGE SCALE GENOMIC DNA]</scope>
    <source>
        <strain evidence="3 4">NBRC 14916</strain>
    </source>
</reference>
<feature type="compositionally biased region" description="Low complexity" evidence="1">
    <location>
        <begin position="72"/>
        <end position="107"/>
    </location>
</feature>
<sequence>MTQDHNPPPEQHPYGGPVPPAPGSPAPGSGGPAYGQPQPGYGQPQPGQPGYGQPPQQGFGQPQPGYGPPPQQGFGQPQPGYGQPPQGYGQPQPGYGQPQPGFTGFGAGPAAAPVKPALTWTVLGAGVIAFLASFMPWASVTAPITGTQTASGMDGSAGFFTLLLGLALVAYAAITLRGKPALPSYAPWAGVGVSGLLLLIAIYQIIDVQSAANKLKDAFGGQDDPFGLGKAFSSSIKVSIGFGLWLLVIAAIAGLAATVLIALQQKKAQATPPPAQY</sequence>
<evidence type="ECO:0000256" key="1">
    <source>
        <dbReference type="SAM" id="MobiDB-lite"/>
    </source>
</evidence>
<feature type="compositionally biased region" description="Pro residues" evidence="1">
    <location>
        <begin position="1"/>
        <end position="25"/>
    </location>
</feature>
<proteinExistence type="predicted"/>
<feature type="transmembrane region" description="Helical" evidence="2">
    <location>
        <begin position="188"/>
        <end position="206"/>
    </location>
</feature>
<feature type="transmembrane region" description="Helical" evidence="2">
    <location>
        <begin position="157"/>
        <end position="176"/>
    </location>
</feature>
<gene>
    <name evidence="3" type="ORF">Apa02nite_097020</name>
</gene>
<dbReference type="RefSeq" id="WP_203831159.1">
    <property type="nucleotide sequence ID" value="NZ_BAAATY010000004.1"/>
</dbReference>
<evidence type="ECO:0000313" key="3">
    <source>
        <dbReference type="EMBL" id="GIE73594.1"/>
    </source>
</evidence>
<keyword evidence="2" id="KW-1133">Transmembrane helix</keyword>
<organism evidence="3 4">
    <name type="scientific">Actinoplanes palleronii</name>
    <dbReference type="NCBI Taxonomy" id="113570"/>
    <lineage>
        <taxon>Bacteria</taxon>
        <taxon>Bacillati</taxon>
        <taxon>Actinomycetota</taxon>
        <taxon>Actinomycetes</taxon>
        <taxon>Micromonosporales</taxon>
        <taxon>Micromonosporaceae</taxon>
        <taxon>Actinoplanes</taxon>
    </lineage>
</organism>
<keyword evidence="2" id="KW-0812">Transmembrane</keyword>
<feature type="transmembrane region" description="Helical" evidence="2">
    <location>
        <begin position="242"/>
        <end position="263"/>
    </location>
</feature>
<protein>
    <submittedName>
        <fullName evidence="3">Uncharacterized protein</fullName>
    </submittedName>
</protein>
<name>A0ABQ4BSC5_9ACTN</name>
<feature type="region of interest" description="Disordered" evidence="1">
    <location>
        <begin position="1"/>
        <end position="107"/>
    </location>
</feature>
<keyword evidence="4" id="KW-1185">Reference proteome</keyword>
<feature type="compositionally biased region" description="Low complexity" evidence="1">
    <location>
        <begin position="34"/>
        <end position="45"/>
    </location>
</feature>
<accession>A0ABQ4BSC5</accession>